<gene>
    <name evidence="15" type="ORF">ACA1_110320</name>
</gene>
<dbReference type="InterPro" id="IPR014001">
    <property type="entry name" value="Helicase_ATP-bd"/>
</dbReference>
<evidence type="ECO:0000256" key="8">
    <source>
        <dbReference type="ARBA" id="ARBA00047984"/>
    </source>
</evidence>
<dbReference type="InterPro" id="IPR050079">
    <property type="entry name" value="DEAD_box_RNA_helicase"/>
</dbReference>
<proteinExistence type="inferred from homology"/>
<dbReference type="PROSITE" id="PS00039">
    <property type="entry name" value="DEAD_ATP_HELICASE"/>
    <property type="match status" value="1"/>
</dbReference>
<evidence type="ECO:0000256" key="5">
    <source>
        <dbReference type="ARBA" id="ARBA00022840"/>
    </source>
</evidence>
<dbReference type="CDD" id="cd18787">
    <property type="entry name" value="SF2_C_DEAD"/>
    <property type="match status" value="1"/>
</dbReference>
<dbReference type="SUPFAM" id="SSF52540">
    <property type="entry name" value="P-loop containing nucleoside triphosphate hydrolases"/>
    <property type="match status" value="2"/>
</dbReference>
<dbReference type="AlphaFoldDB" id="L8HHF2"/>
<dbReference type="CDD" id="cd17957">
    <property type="entry name" value="DEADc_DDX52"/>
    <property type="match status" value="1"/>
</dbReference>
<evidence type="ECO:0000256" key="1">
    <source>
        <dbReference type="ARBA" id="ARBA00012552"/>
    </source>
</evidence>
<dbReference type="GO" id="GO:0005524">
    <property type="term" value="F:ATP binding"/>
    <property type="evidence" value="ECO:0007669"/>
    <property type="project" value="UniProtKB-KW"/>
</dbReference>
<dbReference type="Pfam" id="PF00270">
    <property type="entry name" value="DEAD"/>
    <property type="match status" value="1"/>
</dbReference>
<feature type="compositionally biased region" description="Basic and acidic residues" evidence="11">
    <location>
        <begin position="143"/>
        <end position="159"/>
    </location>
</feature>
<evidence type="ECO:0000256" key="10">
    <source>
        <dbReference type="RuleBase" id="RU000492"/>
    </source>
</evidence>
<dbReference type="GO" id="GO:0003724">
    <property type="term" value="F:RNA helicase activity"/>
    <property type="evidence" value="ECO:0007669"/>
    <property type="project" value="UniProtKB-EC"/>
</dbReference>
<feature type="compositionally biased region" description="Acidic residues" evidence="11">
    <location>
        <begin position="128"/>
        <end position="142"/>
    </location>
</feature>
<dbReference type="InterPro" id="IPR000629">
    <property type="entry name" value="RNA-helicase_DEAD-box_CS"/>
</dbReference>
<evidence type="ECO:0000256" key="6">
    <source>
        <dbReference type="ARBA" id="ARBA00022884"/>
    </source>
</evidence>
<organism evidence="15 16">
    <name type="scientific">Acanthamoeba castellanii (strain ATCC 30010 / Neff)</name>
    <dbReference type="NCBI Taxonomy" id="1257118"/>
    <lineage>
        <taxon>Eukaryota</taxon>
        <taxon>Amoebozoa</taxon>
        <taxon>Discosea</taxon>
        <taxon>Longamoebia</taxon>
        <taxon>Centramoebida</taxon>
        <taxon>Acanthamoebidae</taxon>
        <taxon>Acanthamoeba</taxon>
    </lineage>
</organism>
<dbReference type="Pfam" id="PF00271">
    <property type="entry name" value="Helicase_C"/>
    <property type="match status" value="1"/>
</dbReference>
<dbReference type="PROSITE" id="PS51194">
    <property type="entry name" value="HELICASE_CTER"/>
    <property type="match status" value="1"/>
</dbReference>
<dbReference type="Gene3D" id="3.40.50.300">
    <property type="entry name" value="P-loop containing nucleotide triphosphate hydrolases"/>
    <property type="match status" value="2"/>
</dbReference>
<evidence type="ECO:0000313" key="15">
    <source>
        <dbReference type="EMBL" id="ELR25019.1"/>
    </source>
</evidence>
<dbReference type="OMA" id="DRALMAC"/>
<dbReference type="VEuPathDB" id="AmoebaDB:ACA1_110320"/>
<protein>
    <recommendedName>
        <fullName evidence="1">RNA helicase</fullName>
        <ecNumber evidence="1">3.6.4.13</ecNumber>
    </recommendedName>
</protein>
<feature type="short sequence motif" description="Q motif" evidence="9">
    <location>
        <begin position="218"/>
        <end position="246"/>
    </location>
</feature>
<dbReference type="PROSITE" id="PS51195">
    <property type="entry name" value="Q_MOTIF"/>
    <property type="match status" value="1"/>
</dbReference>
<dbReference type="PANTHER" id="PTHR47959:SF15">
    <property type="entry name" value="RNA HELICASE"/>
    <property type="match status" value="1"/>
</dbReference>
<reference evidence="15 16" key="1">
    <citation type="journal article" date="2013" name="Genome Biol.">
        <title>Genome of Acanthamoeba castellanii highlights extensive lateral gene transfer and early evolution of tyrosine kinase signaling.</title>
        <authorList>
            <person name="Clarke M."/>
            <person name="Lohan A.J."/>
            <person name="Liu B."/>
            <person name="Lagkouvardos I."/>
            <person name="Roy S."/>
            <person name="Zafar N."/>
            <person name="Bertelli C."/>
            <person name="Schilde C."/>
            <person name="Kianianmomeni A."/>
            <person name="Burglin T.R."/>
            <person name="Frech C."/>
            <person name="Turcotte B."/>
            <person name="Kopec K.O."/>
            <person name="Synnott J.M."/>
            <person name="Choo C."/>
            <person name="Paponov I."/>
            <person name="Finkler A."/>
            <person name="Soon Heng Tan C."/>
            <person name="Hutchins A.P."/>
            <person name="Weinmeier T."/>
            <person name="Rattei T."/>
            <person name="Chu J.S."/>
            <person name="Gimenez G."/>
            <person name="Irimia M."/>
            <person name="Rigden D.J."/>
            <person name="Fitzpatrick D.A."/>
            <person name="Lorenzo-Morales J."/>
            <person name="Bateman A."/>
            <person name="Chiu C.H."/>
            <person name="Tang P."/>
            <person name="Hegemann P."/>
            <person name="Fromm H."/>
            <person name="Raoult D."/>
            <person name="Greub G."/>
            <person name="Miranda-Saavedra D."/>
            <person name="Chen N."/>
            <person name="Nash P."/>
            <person name="Ginger M.L."/>
            <person name="Horn M."/>
            <person name="Schaap P."/>
            <person name="Caler L."/>
            <person name="Loftus B."/>
        </authorList>
    </citation>
    <scope>NUCLEOTIDE SEQUENCE [LARGE SCALE GENOMIC DNA]</scope>
    <source>
        <strain evidence="15 16">Neff</strain>
    </source>
</reference>
<dbReference type="STRING" id="1257118.L8HHF2"/>
<keyword evidence="2 10" id="KW-0547">Nucleotide-binding</keyword>
<evidence type="ECO:0000256" key="11">
    <source>
        <dbReference type="SAM" id="MobiDB-lite"/>
    </source>
</evidence>
<dbReference type="InterPro" id="IPR044764">
    <property type="entry name" value="DDX52/Rok1_DEADc"/>
</dbReference>
<evidence type="ECO:0000313" key="16">
    <source>
        <dbReference type="Proteomes" id="UP000011083"/>
    </source>
</evidence>
<dbReference type="GO" id="GO:0030490">
    <property type="term" value="P:maturation of SSU-rRNA"/>
    <property type="evidence" value="ECO:0007669"/>
    <property type="project" value="InterPro"/>
</dbReference>
<dbReference type="InterPro" id="IPR011545">
    <property type="entry name" value="DEAD/DEAH_box_helicase_dom"/>
</dbReference>
<evidence type="ECO:0000256" key="3">
    <source>
        <dbReference type="ARBA" id="ARBA00022801"/>
    </source>
</evidence>
<dbReference type="KEGG" id="acan:ACA1_110320"/>
<dbReference type="RefSeq" id="XP_004357174.1">
    <property type="nucleotide sequence ID" value="XM_004357118.1"/>
</dbReference>
<dbReference type="InterPro" id="IPR014014">
    <property type="entry name" value="RNA_helicase_DEAD_Q_motif"/>
</dbReference>
<feature type="compositionally biased region" description="Acidic residues" evidence="11">
    <location>
        <begin position="74"/>
        <end position="86"/>
    </location>
</feature>
<feature type="compositionally biased region" description="Basic and acidic residues" evidence="11">
    <location>
        <begin position="116"/>
        <end position="127"/>
    </location>
</feature>
<dbReference type="EMBL" id="KB007806">
    <property type="protein sequence ID" value="ELR25019.1"/>
    <property type="molecule type" value="Genomic_DNA"/>
</dbReference>
<keyword evidence="16" id="KW-1185">Reference proteome</keyword>
<dbReference type="PANTHER" id="PTHR47959">
    <property type="entry name" value="ATP-DEPENDENT RNA HELICASE RHLE-RELATED"/>
    <property type="match status" value="1"/>
</dbReference>
<dbReference type="GO" id="GO:0016787">
    <property type="term" value="F:hydrolase activity"/>
    <property type="evidence" value="ECO:0007669"/>
    <property type="project" value="UniProtKB-KW"/>
</dbReference>
<feature type="domain" description="Helicase C-terminal" evidence="13">
    <location>
        <begin position="431"/>
        <end position="581"/>
    </location>
</feature>
<feature type="domain" description="Helicase ATP-binding" evidence="12">
    <location>
        <begin position="249"/>
        <end position="420"/>
    </location>
</feature>
<feature type="region of interest" description="Disordered" evidence="11">
    <location>
        <begin position="612"/>
        <end position="643"/>
    </location>
</feature>
<keyword evidence="3 10" id="KW-0378">Hydrolase</keyword>
<dbReference type="GO" id="GO:0005829">
    <property type="term" value="C:cytosol"/>
    <property type="evidence" value="ECO:0007669"/>
    <property type="project" value="TreeGrafter"/>
</dbReference>
<feature type="region of interest" description="Disordered" evidence="11">
    <location>
        <begin position="1"/>
        <end position="26"/>
    </location>
</feature>
<accession>L8HHF2</accession>
<dbReference type="Proteomes" id="UP000011083">
    <property type="component" value="Unassembled WGS sequence"/>
</dbReference>
<name>L8HHF2_ACACF</name>
<feature type="region of interest" description="Disordered" evidence="11">
    <location>
        <begin position="59"/>
        <end position="195"/>
    </location>
</feature>
<evidence type="ECO:0000256" key="7">
    <source>
        <dbReference type="ARBA" id="ARBA00024355"/>
    </source>
</evidence>
<dbReference type="SMART" id="SM00487">
    <property type="entry name" value="DEXDc"/>
    <property type="match status" value="1"/>
</dbReference>
<keyword evidence="4 10" id="KW-0347">Helicase</keyword>
<dbReference type="GeneID" id="14926060"/>
<feature type="compositionally biased region" description="Basic residues" evidence="11">
    <location>
        <begin position="95"/>
        <end position="115"/>
    </location>
</feature>
<feature type="compositionally biased region" description="Basic residues" evidence="11">
    <location>
        <begin position="612"/>
        <end position="627"/>
    </location>
</feature>
<keyword evidence="6" id="KW-0694">RNA-binding</keyword>
<feature type="domain" description="DEAD-box RNA helicase Q" evidence="14">
    <location>
        <begin position="218"/>
        <end position="246"/>
    </location>
</feature>
<comment type="similarity">
    <text evidence="7">Belongs to the DEAD box helicase family. DDX52/ROK1 subfamily.</text>
</comment>
<sequence length="643" mass="72799">MLRHSLRTAAGSASQNEKLSSDSSTSRSIFDLVFYSATDVVVGSARAQTTPAASLDFFGSLKKQKVQEKRKREDDEDDEQQSEENDEHTQEKKNGKNNKKNNNKKNKKNNKRAKKDKQATKEAPVKDEDGEEEAKEEEDEEEQQQKQEEKKGDYEDERNQVALFGKSEIKNEGGTKKKKKATPISSEQQKERERVNNLRHAHKIRVKGGDVPAPITAFAELEASMRAYLLRNIEAAGYTTPTPIQMQSIPILLHGRELMAIAPTGSGKTAAYVLPILSKLKQPEKVGFRAVIVSPTRELAQQIYRELRKLSKGKEFRICVLTKANANENSFSSTTRFDILVTTPMRLVHLLRTESLKLDSVQHLVLDEADKLLDMGFMEQVDEIIAACTNQAVQRSLWSATMSPIVEDLARTFLRDPVHLTIGTRDAATTTIKQRLEFVGREEGKLLMLRQMITQSKDRAKELFRELIYENLKVDVIHSERTQAQRDSIIKNFRSGAIWILICTDLMARGIDFRGVSSVINYDFPQTTQEYIHRIGRTGRAGRAGESITFFTEEDVVMIRSIANIMKNSGCDVPEWILNIEKAPRSKRKEIARRPIARRHIETVSTYDLKQGRKLRKEKSKKIKQFKKAAGAGGPAATGEKKN</sequence>
<dbReference type="SMART" id="SM00490">
    <property type="entry name" value="HELICc"/>
    <property type="match status" value="1"/>
</dbReference>
<dbReference type="InterPro" id="IPR027417">
    <property type="entry name" value="P-loop_NTPase"/>
</dbReference>
<dbReference type="InterPro" id="IPR001650">
    <property type="entry name" value="Helicase_C-like"/>
</dbReference>
<evidence type="ECO:0000256" key="4">
    <source>
        <dbReference type="ARBA" id="ARBA00022806"/>
    </source>
</evidence>
<dbReference type="OrthoDB" id="360161at2759"/>
<comment type="catalytic activity">
    <reaction evidence="8">
        <text>ATP + H2O = ADP + phosphate + H(+)</text>
        <dbReference type="Rhea" id="RHEA:13065"/>
        <dbReference type="ChEBI" id="CHEBI:15377"/>
        <dbReference type="ChEBI" id="CHEBI:15378"/>
        <dbReference type="ChEBI" id="CHEBI:30616"/>
        <dbReference type="ChEBI" id="CHEBI:43474"/>
        <dbReference type="ChEBI" id="CHEBI:456216"/>
        <dbReference type="EC" id="3.6.4.13"/>
    </reaction>
</comment>
<dbReference type="PROSITE" id="PS51192">
    <property type="entry name" value="HELICASE_ATP_BIND_1"/>
    <property type="match status" value="1"/>
</dbReference>
<evidence type="ECO:0000256" key="9">
    <source>
        <dbReference type="PROSITE-ProRule" id="PRU00552"/>
    </source>
</evidence>
<evidence type="ECO:0000259" key="12">
    <source>
        <dbReference type="PROSITE" id="PS51192"/>
    </source>
</evidence>
<evidence type="ECO:0000256" key="2">
    <source>
        <dbReference type="ARBA" id="ARBA00022741"/>
    </source>
</evidence>
<evidence type="ECO:0000259" key="14">
    <source>
        <dbReference type="PROSITE" id="PS51195"/>
    </source>
</evidence>
<evidence type="ECO:0000259" key="13">
    <source>
        <dbReference type="PROSITE" id="PS51194"/>
    </source>
</evidence>
<keyword evidence="5 10" id="KW-0067">ATP-binding</keyword>
<dbReference type="EC" id="3.6.4.13" evidence="1"/>
<dbReference type="GO" id="GO:0003723">
    <property type="term" value="F:RNA binding"/>
    <property type="evidence" value="ECO:0007669"/>
    <property type="project" value="UniProtKB-KW"/>
</dbReference>